<feature type="domain" description="ABC transmembrane type-1" evidence="9">
    <location>
        <begin position="22"/>
        <end position="312"/>
    </location>
</feature>
<evidence type="ECO:0000256" key="5">
    <source>
        <dbReference type="ARBA" id="ARBA00022989"/>
    </source>
</evidence>
<comment type="caution">
    <text evidence="10">The sequence shown here is derived from an EMBL/GenBank/DDBJ whole genome shotgun (WGS) entry which is preliminary data.</text>
</comment>
<comment type="subcellular location">
    <subcellularLocation>
        <location evidence="1">Cell membrane</location>
        <topology evidence="1">Multi-pass membrane protein</topology>
    </subcellularLocation>
</comment>
<dbReference type="InterPro" id="IPR036640">
    <property type="entry name" value="ABC1_TM_sf"/>
</dbReference>
<evidence type="ECO:0000313" key="11">
    <source>
        <dbReference type="Proteomes" id="UP000033423"/>
    </source>
</evidence>
<proteinExistence type="predicted"/>
<dbReference type="InterPro" id="IPR027417">
    <property type="entry name" value="P-loop_NTPase"/>
</dbReference>
<dbReference type="InterPro" id="IPR011527">
    <property type="entry name" value="ABC1_TM_dom"/>
</dbReference>
<evidence type="ECO:0000256" key="1">
    <source>
        <dbReference type="ARBA" id="ARBA00004651"/>
    </source>
</evidence>
<evidence type="ECO:0000313" key="10">
    <source>
        <dbReference type="EMBL" id="KJU81347.1"/>
    </source>
</evidence>
<gene>
    <name evidence="10" type="ORF">MBAV_006480</name>
</gene>
<evidence type="ECO:0000256" key="6">
    <source>
        <dbReference type="ARBA" id="ARBA00023136"/>
    </source>
</evidence>
<name>A0A0F3GHP9_9BACT</name>
<dbReference type="Gene3D" id="1.20.1560.10">
    <property type="entry name" value="ABC transporter type 1, transmembrane domain"/>
    <property type="match status" value="1"/>
</dbReference>
<keyword evidence="2 7" id="KW-0812">Transmembrane</keyword>
<feature type="transmembrane region" description="Helical" evidence="7">
    <location>
        <begin position="74"/>
        <end position="101"/>
    </location>
</feature>
<evidence type="ECO:0000256" key="2">
    <source>
        <dbReference type="ARBA" id="ARBA00022692"/>
    </source>
</evidence>
<dbReference type="Gene3D" id="3.40.50.300">
    <property type="entry name" value="P-loop containing nucleotide triphosphate hydrolases"/>
    <property type="match status" value="1"/>
</dbReference>
<feature type="transmembrane region" description="Helical" evidence="7">
    <location>
        <begin position="291"/>
        <end position="309"/>
    </location>
</feature>
<feature type="transmembrane region" description="Helical" evidence="7">
    <location>
        <begin position="21"/>
        <end position="50"/>
    </location>
</feature>
<evidence type="ECO:0000256" key="7">
    <source>
        <dbReference type="SAM" id="Phobius"/>
    </source>
</evidence>
<dbReference type="Pfam" id="PF00664">
    <property type="entry name" value="ABC_membrane"/>
    <property type="match status" value="1"/>
</dbReference>
<dbReference type="InterPro" id="IPR003593">
    <property type="entry name" value="AAA+_ATPase"/>
</dbReference>
<dbReference type="GO" id="GO:0016887">
    <property type="term" value="F:ATP hydrolysis activity"/>
    <property type="evidence" value="ECO:0007669"/>
    <property type="project" value="InterPro"/>
</dbReference>
<dbReference type="PROSITE" id="PS00211">
    <property type="entry name" value="ABC_TRANSPORTER_1"/>
    <property type="match status" value="1"/>
</dbReference>
<dbReference type="AlphaFoldDB" id="A0A0F3GHP9"/>
<dbReference type="PROSITE" id="PS50893">
    <property type="entry name" value="ABC_TRANSPORTER_2"/>
    <property type="match status" value="1"/>
</dbReference>
<dbReference type="EMBL" id="LACI01002732">
    <property type="protein sequence ID" value="KJU81347.1"/>
    <property type="molecule type" value="Genomic_DNA"/>
</dbReference>
<feature type="domain" description="ABC transporter" evidence="8">
    <location>
        <begin position="360"/>
        <end position="592"/>
    </location>
</feature>
<dbReference type="Proteomes" id="UP000033423">
    <property type="component" value="Unassembled WGS sequence"/>
</dbReference>
<dbReference type="SUPFAM" id="SSF90123">
    <property type="entry name" value="ABC transporter transmembrane region"/>
    <property type="match status" value="1"/>
</dbReference>
<protein>
    <submittedName>
        <fullName evidence="10">ABC transporter ATP-binding protein/permease</fullName>
    </submittedName>
</protein>
<feature type="transmembrane region" description="Helical" evidence="7">
    <location>
        <begin position="152"/>
        <end position="173"/>
    </location>
</feature>
<accession>A0A0F3GHP9</accession>
<dbReference type="GO" id="GO:0005886">
    <property type="term" value="C:plasma membrane"/>
    <property type="evidence" value="ECO:0007669"/>
    <property type="project" value="UniProtKB-SubCell"/>
</dbReference>
<keyword evidence="5 7" id="KW-1133">Transmembrane helix</keyword>
<dbReference type="Pfam" id="PF00005">
    <property type="entry name" value="ABC_tran"/>
    <property type="match status" value="1"/>
</dbReference>
<dbReference type="InterPro" id="IPR039421">
    <property type="entry name" value="Type_1_exporter"/>
</dbReference>
<evidence type="ECO:0000256" key="4">
    <source>
        <dbReference type="ARBA" id="ARBA00022840"/>
    </source>
</evidence>
<keyword evidence="3" id="KW-0547">Nucleotide-binding</keyword>
<dbReference type="GO" id="GO:0005524">
    <property type="term" value="F:ATP binding"/>
    <property type="evidence" value="ECO:0007669"/>
    <property type="project" value="UniProtKB-KW"/>
</dbReference>
<dbReference type="PROSITE" id="PS50929">
    <property type="entry name" value="ABC_TM1F"/>
    <property type="match status" value="1"/>
</dbReference>
<keyword evidence="4 10" id="KW-0067">ATP-binding</keyword>
<reference evidence="10 11" key="1">
    <citation type="submission" date="2015-02" db="EMBL/GenBank/DDBJ databases">
        <title>Single-cell genomics of uncultivated deep-branching MTB reveals a conserved set of magnetosome genes.</title>
        <authorList>
            <person name="Kolinko S."/>
            <person name="Richter M."/>
            <person name="Glockner F.O."/>
            <person name="Brachmann A."/>
            <person name="Schuler D."/>
        </authorList>
    </citation>
    <scope>NUCLEOTIDE SEQUENCE [LARGE SCALE GENOMIC DNA]</scope>
    <source>
        <strain evidence="10">TM-1</strain>
    </source>
</reference>
<feature type="transmembrane region" description="Helical" evidence="7">
    <location>
        <begin position="267"/>
        <end position="285"/>
    </location>
</feature>
<evidence type="ECO:0000259" key="8">
    <source>
        <dbReference type="PROSITE" id="PS50893"/>
    </source>
</evidence>
<dbReference type="GO" id="GO:0034040">
    <property type="term" value="F:ATPase-coupled lipid transmembrane transporter activity"/>
    <property type="evidence" value="ECO:0007669"/>
    <property type="project" value="TreeGrafter"/>
</dbReference>
<dbReference type="InterPro" id="IPR017871">
    <property type="entry name" value="ABC_transporter-like_CS"/>
</dbReference>
<evidence type="ECO:0000259" key="9">
    <source>
        <dbReference type="PROSITE" id="PS50929"/>
    </source>
</evidence>
<dbReference type="GO" id="GO:0140359">
    <property type="term" value="F:ABC-type transporter activity"/>
    <property type="evidence" value="ECO:0007669"/>
    <property type="project" value="InterPro"/>
</dbReference>
<keyword evidence="6 7" id="KW-0472">Membrane</keyword>
<feature type="transmembrane region" description="Helical" evidence="7">
    <location>
        <begin position="179"/>
        <end position="199"/>
    </location>
</feature>
<dbReference type="InterPro" id="IPR003439">
    <property type="entry name" value="ABC_transporter-like_ATP-bd"/>
</dbReference>
<dbReference type="SUPFAM" id="SSF52540">
    <property type="entry name" value="P-loop containing nucleoside triphosphate hydrolases"/>
    <property type="match status" value="1"/>
</dbReference>
<organism evidence="10 11">
    <name type="scientific">Candidatus Magnetobacterium bavaricum</name>
    <dbReference type="NCBI Taxonomy" id="29290"/>
    <lineage>
        <taxon>Bacteria</taxon>
        <taxon>Pseudomonadati</taxon>
        <taxon>Nitrospirota</taxon>
        <taxon>Thermodesulfovibrionia</taxon>
        <taxon>Thermodesulfovibrionales</taxon>
        <taxon>Candidatus Magnetobacteriaceae</taxon>
        <taxon>Candidatus Magnetobacterium</taxon>
    </lineage>
</organism>
<dbReference type="PANTHER" id="PTHR24221:SF654">
    <property type="entry name" value="ATP-BINDING CASSETTE SUB-FAMILY B MEMBER 6"/>
    <property type="match status" value="1"/>
</dbReference>
<evidence type="ECO:0000256" key="3">
    <source>
        <dbReference type="ARBA" id="ARBA00022741"/>
    </source>
</evidence>
<keyword evidence="11" id="KW-1185">Reference proteome</keyword>
<dbReference type="PANTHER" id="PTHR24221">
    <property type="entry name" value="ATP-BINDING CASSETTE SUB-FAMILY B"/>
    <property type="match status" value="1"/>
</dbReference>
<dbReference type="SMART" id="SM00382">
    <property type="entry name" value="AAA"/>
    <property type="match status" value="1"/>
</dbReference>
<sequence length="594" mass="67305">MKMPNLQKIRRILSRKEQLNILIIIFLYILFTISEVISISVIIPIIGLFIKPSMITSSETLRTLYLWSRVADPLSFLMLLVIVAIFIFTAKSIYGIIILYVQQKYISTLNIRLSTHILHEYMLRPYEFHLLNNSSVLFKNVNVEVSQFTSGYLSNIILIVTEAIVLLGLLSFVIYLYPIVATITILCIGLVVIGLNAILNRKMARCASDRSFYSELYYRKAMESLQSVKEIKVFGVYDFFLKQYSKAFGIYMRSVIKSNIIAIIPRYFLETLLFFCILLVILISAYNKANLHEIVSMMAIFVIVSIRLMPSVYKINQSVTLAHYSSNSLEIVYDIIVETETTNKKTLIPITTINDDESHIRFDNISFSYSAGQQNIVNNCNVTIIPNAITAFVGKTGTGKSTIIDIAMGLLLPQQGSLYYGNMEITEATVDIYRTKIGYVPQTIILIDDTIAANIAFGLPQTCWEESKLNLAVEIAQLKTFIEELSEGLMTVVGERGVRISGGQRQRIGIARAFYRDPEIMVFDEATSAIDVSTEERIYKAVKKLNKTVILVTHRPVTLNFADVIYVLDNGSISKQERYVDREPLLKHDYVLGA</sequence>